<evidence type="ECO:0000256" key="3">
    <source>
        <dbReference type="ARBA" id="ARBA00022729"/>
    </source>
</evidence>
<dbReference type="EMBL" id="NNRN01000054">
    <property type="protein sequence ID" value="OYR26634.1"/>
    <property type="molecule type" value="Genomic_DNA"/>
</dbReference>
<comment type="caution">
    <text evidence="6">The sequence shown here is derived from an EMBL/GenBank/DDBJ whole genome shotgun (WGS) entry which is preliminary data.</text>
</comment>
<gene>
    <name evidence="6" type="ORF">CES86_3563</name>
    <name evidence="5" type="ORF">F9L03_15450</name>
</gene>
<evidence type="ECO:0000259" key="4">
    <source>
        <dbReference type="Pfam" id="PF13407"/>
    </source>
</evidence>
<keyword evidence="3" id="KW-0732">Signal</keyword>
<reference evidence="5 8" key="2">
    <citation type="submission" date="2019-09" db="EMBL/GenBank/DDBJ databases">
        <title>Taxonomic organization of the family Brucellaceae based on a phylogenomic approach.</title>
        <authorList>
            <person name="Leclercq S."/>
            <person name="Cloeckaert A."/>
            <person name="Zygmunt M.S."/>
        </authorList>
    </citation>
    <scope>NUCLEOTIDE SEQUENCE [LARGE SCALE GENOMIC DNA]</scope>
    <source>
        <strain evidence="5 8">LUP23</strain>
    </source>
</reference>
<keyword evidence="8" id="KW-1185">Reference proteome</keyword>
<dbReference type="Proteomes" id="UP000216363">
    <property type="component" value="Unassembled WGS sequence"/>
</dbReference>
<feature type="domain" description="Periplasmic binding protein" evidence="4">
    <location>
        <begin position="79"/>
        <end position="351"/>
    </location>
</feature>
<dbReference type="GO" id="GO:0030313">
    <property type="term" value="C:cell envelope"/>
    <property type="evidence" value="ECO:0007669"/>
    <property type="project" value="UniProtKB-SubCell"/>
</dbReference>
<dbReference type="PANTHER" id="PTHR46847:SF1">
    <property type="entry name" value="D-ALLOSE-BINDING PERIPLASMIC PROTEIN-RELATED"/>
    <property type="match status" value="1"/>
</dbReference>
<evidence type="ECO:0000313" key="5">
    <source>
        <dbReference type="EMBL" id="KAB2702883.1"/>
    </source>
</evidence>
<dbReference type="EMBL" id="WBWF01000011">
    <property type="protein sequence ID" value="KAB2702883.1"/>
    <property type="molecule type" value="Genomic_DNA"/>
</dbReference>
<dbReference type="Pfam" id="PF13407">
    <property type="entry name" value="Peripla_BP_4"/>
    <property type="match status" value="1"/>
</dbReference>
<dbReference type="RefSeq" id="WP_094515089.1">
    <property type="nucleotide sequence ID" value="NZ_JBHEEP010000012.1"/>
</dbReference>
<reference evidence="6 7" key="1">
    <citation type="submission" date="2017-07" db="EMBL/GenBank/DDBJ databases">
        <title>Draft genome of Ochrobactrum lupini type strain LUP21.</title>
        <authorList>
            <person name="Krzyzanowska D.M."/>
            <person name="Jafra S."/>
        </authorList>
    </citation>
    <scope>NUCLEOTIDE SEQUENCE [LARGE SCALE GENOMIC DNA]</scope>
    <source>
        <strain evidence="6 7">LUP21</strain>
    </source>
</reference>
<dbReference type="InterPro" id="IPR025997">
    <property type="entry name" value="SBP_2_dom"/>
</dbReference>
<evidence type="ECO:0000313" key="6">
    <source>
        <dbReference type="EMBL" id="OYR26634.1"/>
    </source>
</evidence>
<organism evidence="6 7">
    <name type="scientific">Brucella lupini</name>
    <dbReference type="NCBI Taxonomy" id="255457"/>
    <lineage>
        <taxon>Bacteria</taxon>
        <taxon>Pseudomonadati</taxon>
        <taxon>Pseudomonadota</taxon>
        <taxon>Alphaproteobacteria</taxon>
        <taxon>Hyphomicrobiales</taxon>
        <taxon>Brucellaceae</taxon>
        <taxon>Brucella/Ochrobactrum group</taxon>
        <taxon>Brucella</taxon>
    </lineage>
</organism>
<dbReference type="Proteomes" id="UP000435957">
    <property type="component" value="Unassembled WGS sequence"/>
</dbReference>
<evidence type="ECO:0000313" key="8">
    <source>
        <dbReference type="Proteomes" id="UP000435957"/>
    </source>
</evidence>
<protein>
    <submittedName>
        <fullName evidence="6">Periplasmic binding and sugar binding domain of LacI family protein</fullName>
    </submittedName>
    <submittedName>
        <fullName evidence="5">Sugar ABC transporter substrate-binding protein</fullName>
    </submittedName>
</protein>
<sequence length="419" mass="44871">MKYRTTTLAFILATTMAGSAGLAVAQNAGGKAEIYSLMPDTALSGLIDPNMPDRTDIEKAWPKKPATTDKIKVGWTEITMGNPFFVELIKGAQKAAEGSNLDLDVQVADGDLQRQCSQIDTFVTQAKDVIVVDPTDTLGIAACINRAVDAGIPVVAIGTVPSDKARVLTTITPNPYENGFGAGQYIAKDAGQSPIVAALIIGVVGNSTSESRLNGMVSGIVWQRVQDLGLKMTKEEAMLRGYKLFQSAKQSGSFKDDELKFEVVAMSEGKWTEEGGLAASEDMLTAHGSSLTHIIADNDWMGLGALRALRNIGSDGKIKVATSADGNRIALDEIKKGNLLVTGTFSGEQMGVSTSVFLKKIFNENLDAQNLPLGSYFPASAITKENVDQFIDPNPDNKFYKFEVSPILNIKQIREQAAK</sequence>
<dbReference type="CDD" id="cd01536">
    <property type="entry name" value="PBP1_ABC_sugar_binding-like"/>
    <property type="match status" value="1"/>
</dbReference>
<dbReference type="InterPro" id="IPR028082">
    <property type="entry name" value="Peripla_BP_I"/>
</dbReference>
<evidence type="ECO:0000313" key="7">
    <source>
        <dbReference type="Proteomes" id="UP000216363"/>
    </source>
</evidence>
<dbReference type="SUPFAM" id="SSF53822">
    <property type="entry name" value="Periplasmic binding protein-like I"/>
    <property type="match status" value="1"/>
</dbReference>
<proteinExistence type="inferred from homology"/>
<dbReference type="PANTHER" id="PTHR46847">
    <property type="entry name" value="D-ALLOSE-BINDING PERIPLASMIC PROTEIN-RELATED"/>
    <property type="match status" value="1"/>
</dbReference>
<evidence type="ECO:0000256" key="2">
    <source>
        <dbReference type="ARBA" id="ARBA00007639"/>
    </source>
</evidence>
<dbReference type="AlphaFoldDB" id="A0A256GHK6"/>
<evidence type="ECO:0000256" key="1">
    <source>
        <dbReference type="ARBA" id="ARBA00004196"/>
    </source>
</evidence>
<dbReference type="Gene3D" id="3.40.50.2300">
    <property type="match status" value="4"/>
</dbReference>
<name>A0A256GHK6_9HYPH</name>
<accession>A0A256GHK6</accession>
<comment type="subcellular location">
    <subcellularLocation>
        <location evidence="1">Cell envelope</location>
    </subcellularLocation>
</comment>
<comment type="similarity">
    <text evidence="2">Belongs to the bacterial solute-binding protein 2 family.</text>
</comment>
<dbReference type="GO" id="GO:0030246">
    <property type="term" value="F:carbohydrate binding"/>
    <property type="evidence" value="ECO:0007669"/>
    <property type="project" value="UniProtKB-ARBA"/>
</dbReference>